<comment type="caution">
    <text evidence="2">The sequence shown here is derived from an EMBL/GenBank/DDBJ whole genome shotgun (WGS) entry which is preliminary data.</text>
</comment>
<organism evidence="2 3">
    <name type="scientific">Puccinia graminis f. sp. tritici</name>
    <dbReference type="NCBI Taxonomy" id="56615"/>
    <lineage>
        <taxon>Eukaryota</taxon>
        <taxon>Fungi</taxon>
        <taxon>Dikarya</taxon>
        <taxon>Basidiomycota</taxon>
        <taxon>Pucciniomycotina</taxon>
        <taxon>Pucciniomycetes</taxon>
        <taxon>Pucciniales</taxon>
        <taxon>Pucciniaceae</taxon>
        <taxon>Puccinia</taxon>
    </lineage>
</organism>
<feature type="chain" id="PRO_5023041201" evidence="1">
    <location>
        <begin position="27"/>
        <end position="176"/>
    </location>
</feature>
<gene>
    <name evidence="2" type="ORF">PGT21_025727</name>
</gene>
<dbReference type="AlphaFoldDB" id="A0A5B0Q6I1"/>
<feature type="signal peptide" evidence="1">
    <location>
        <begin position="1"/>
        <end position="26"/>
    </location>
</feature>
<keyword evidence="3" id="KW-1185">Reference proteome</keyword>
<evidence type="ECO:0000313" key="3">
    <source>
        <dbReference type="Proteomes" id="UP000324748"/>
    </source>
</evidence>
<dbReference type="EMBL" id="VSWC01000028">
    <property type="protein sequence ID" value="KAA1108791.1"/>
    <property type="molecule type" value="Genomic_DNA"/>
</dbReference>
<proteinExistence type="predicted"/>
<accession>A0A5B0Q6I1</accession>
<evidence type="ECO:0000256" key="1">
    <source>
        <dbReference type="SAM" id="SignalP"/>
    </source>
</evidence>
<name>A0A5B0Q6I1_PUCGR</name>
<reference evidence="2 3" key="1">
    <citation type="submission" date="2019-05" db="EMBL/GenBank/DDBJ databases">
        <title>Emergence of the Ug99 lineage of the wheat stem rust pathogen through somatic hybridization.</title>
        <authorList>
            <person name="Li F."/>
            <person name="Upadhyaya N.M."/>
            <person name="Sperschneider J."/>
            <person name="Matny O."/>
            <person name="Nguyen-Phuc H."/>
            <person name="Mago R."/>
            <person name="Raley C."/>
            <person name="Miller M.E."/>
            <person name="Silverstein K.A.T."/>
            <person name="Henningsen E."/>
            <person name="Hirsch C.D."/>
            <person name="Visser B."/>
            <person name="Pretorius Z.A."/>
            <person name="Steffenson B.J."/>
            <person name="Schwessinger B."/>
            <person name="Dodds P.N."/>
            <person name="Figueroa M."/>
        </authorList>
    </citation>
    <scope>NUCLEOTIDE SEQUENCE [LARGE SCALE GENOMIC DNA]</scope>
    <source>
        <strain evidence="2">21-0</strain>
    </source>
</reference>
<sequence>MLHAIIALNSLQPASFFLLRTWGLLATNLLLTQQAFQAIKRPCRYKYQQLNDLFPAKTIDTLFIQPFLPLPASASNHYITSSQHLTMKSVPAILAISILMLLTSALIHVAEGHRSCLTASDKAYCIRPMTGVPKIPKVTNPPDGGYPTFSCPTDMMALCCPSIPPDLKQCNAAPNI</sequence>
<protein>
    <submittedName>
        <fullName evidence="2">Uncharacterized protein</fullName>
    </submittedName>
</protein>
<keyword evidence="1" id="KW-0732">Signal</keyword>
<dbReference type="Proteomes" id="UP000324748">
    <property type="component" value="Unassembled WGS sequence"/>
</dbReference>
<evidence type="ECO:0000313" key="2">
    <source>
        <dbReference type="EMBL" id="KAA1108791.1"/>
    </source>
</evidence>
<dbReference type="OrthoDB" id="2509305at2759"/>